<keyword evidence="3" id="KW-0547">Nucleotide-binding</keyword>
<feature type="compositionally biased region" description="Basic and acidic residues" evidence="9">
    <location>
        <begin position="1232"/>
        <end position="1246"/>
    </location>
</feature>
<evidence type="ECO:0000256" key="5">
    <source>
        <dbReference type="ARBA" id="ARBA00022806"/>
    </source>
</evidence>
<dbReference type="PANTHER" id="PTHR14025">
    <property type="entry name" value="FANCONI ANEMIA GROUP M FANCM FAMILY MEMBER"/>
    <property type="match status" value="1"/>
</dbReference>
<keyword evidence="13" id="KW-1185">Reference proteome</keyword>
<keyword evidence="6" id="KW-0067">ATP-binding</keyword>
<proteinExistence type="inferred from homology"/>
<comment type="caution">
    <text evidence="12">The sequence shown here is derived from an EMBL/GenBank/DDBJ whole genome shotgun (WGS) entry which is preliminary data.</text>
</comment>
<dbReference type="FunFam" id="3.40.50.300:FF:000861">
    <property type="entry name" value="Fanconi anemia, complementation group M"/>
    <property type="match status" value="1"/>
</dbReference>
<name>A0A0L0C3W3_LUCCU</name>
<evidence type="ECO:0000256" key="9">
    <source>
        <dbReference type="SAM" id="MobiDB-lite"/>
    </source>
</evidence>
<evidence type="ECO:0000256" key="1">
    <source>
        <dbReference type="ARBA" id="ARBA00004123"/>
    </source>
</evidence>
<dbReference type="GO" id="GO:0005634">
    <property type="term" value="C:nucleus"/>
    <property type="evidence" value="ECO:0007669"/>
    <property type="project" value="UniProtKB-SubCell"/>
</dbReference>
<dbReference type="CDD" id="cd12091">
    <property type="entry name" value="FANCM_ID"/>
    <property type="match status" value="1"/>
</dbReference>
<feature type="compositionally biased region" description="Basic and acidic residues" evidence="9">
    <location>
        <begin position="1289"/>
        <end position="1298"/>
    </location>
</feature>
<organism evidence="12 13">
    <name type="scientific">Lucilia cuprina</name>
    <name type="common">Green bottle fly</name>
    <name type="synonym">Australian sheep blowfly</name>
    <dbReference type="NCBI Taxonomy" id="7375"/>
    <lineage>
        <taxon>Eukaryota</taxon>
        <taxon>Metazoa</taxon>
        <taxon>Ecdysozoa</taxon>
        <taxon>Arthropoda</taxon>
        <taxon>Hexapoda</taxon>
        <taxon>Insecta</taxon>
        <taxon>Pterygota</taxon>
        <taxon>Neoptera</taxon>
        <taxon>Endopterygota</taxon>
        <taxon>Diptera</taxon>
        <taxon>Brachycera</taxon>
        <taxon>Muscomorpha</taxon>
        <taxon>Oestroidea</taxon>
        <taxon>Calliphoridae</taxon>
        <taxon>Luciliinae</taxon>
        <taxon>Lucilia</taxon>
    </lineage>
</organism>
<protein>
    <recommendedName>
        <fullName evidence="14">Fanconi anemia group M protein</fullName>
    </recommendedName>
</protein>
<dbReference type="GO" id="GO:0043138">
    <property type="term" value="F:3'-5' DNA helicase activity"/>
    <property type="evidence" value="ECO:0007669"/>
    <property type="project" value="InterPro"/>
</dbReference>
<feature type="domain" description="Helicase ATP-binding" evidence="10">
    <location>
        <begin position="73"/>
        <end position="263"/>
    </location>
</feature>
<feature type="compositionally biased region" description="Low complexity" evidence="9">
    <location>
        <begin position="1349"/>
        <end position="1362"/>
    </location>
</feature>
<dbReference type="InterPro" id="IPR001650">
    <property type="entry name" value="Helicase_C-like"/>
</dbReference>
<feature type="compositionally biased region" description="Polar residues" evidence="9">
    <location>
        <begin position="1247"/>
        <end position="1263"/>
    </location>
</feature>
<dbReference type="GO" id="GO:0016787">
    <property type="term" value="F:hydrolase activity"/>
    <property type="evidence" value="ECO:0007669"/>
    <property type="project" value="UniProtKB-KW"/>
</dbReference>
<dbReference type="Gene3D" id="1.20.1320.20">
    <property type="entry name" value="hef helicase domain"/>
    <property type="match status" value="1"/>
</dbReference>
<dbReference type="OrthoDB" id="10612449at2759"/>
<evidence type="ECO:0000256" key="8">
    <source>
        <dbReference type="SAM" id="Coils"/>
    </source>
</evidence>
<dbReference type="SUPFAM" id="SSF52540">
    <property type="entry name" value="P-loop containing nucleoside triphosphate hydrolases"/>
    <property type="match status" value="2"/>
</dbReference>
<feature type="domain" description="Helicase C-terminal" evidence="11">
    <location>
        <begin position="448"/>
        <end position="607"/>
    </location>
</feature>
<evidence type="ECO:0000256" key="4">
    <source>
        <dbReference type="ARBA" id="ARBA00022801"/>
    </source>
</evidence>
<keyword evidence="4" id="KW-0378">Hydrolase</keyword>
<dbReference type="PROSITE" id="PS51194">
    <property type="entry name" value="HELICASE_CTER"/>
    <property type="match status" value="1"/>
</dbReference>
<feature type="compositionally biased region" description="Polar residues" evidence="9">
    <location>
        <begin position="1299"/>
        <end position="1337"/>
    </location>
</feature>
<dbReference type="STRING" id="7375.A0A0L0C3W3"/>
<feature type="compositionally biased region" description="Polar residues" evidence="9">
    <location>
        <begin position="1468"/>
        <end position="1485"/>
    </location>
</feature>
<evidence type="ECO:0000256" key="3">
    <source>
        <dbReference type="ARBA" id="ARBA00022741"/>
    </source>
</evidence>
<dbReference type="GO" id="GO:0045003">
    <property type="term" value="P:double-strand break repair via synthesis-dependent strand annealing"/>
    <property type="evidence" value="ECO:0007669"/>
    <property type="project" value="TreeGrafter"/>
</dbReference>
<dbReference type="InterPro" id="IPR014001">
    <property type="entry name" value="Helicase_ATP-bd"/>
</dbReference>
<feature type="region of interest" description="Disordered" evidence="9">
    <location>
        <begin position="1768"/>
        <end position="1788"/>
    </location>
</feature>
<feature type="region of interest" description="Disordered" evidence="9">
    <location>
        <begin position="1097"/>
        <end position="1116"/>
    </location>
</feature>
<dbReference type="GO" id="GO:0036297">
    <property type="term" value="P:interstrand cross-link repair"/>
    <property type="evidence" value="ECO:0007669"/>
    <property type="project" value="TreeGrafter"/>
</dbReference>
<gene>
    <name evidence="12" type="ORF">FF38_06687</name>
</gene>
<dbReference type="GO" id="GO:0005524">
    <property type="term" value="F:ATP binding"/>
    <property type="evidence" value="ECO:0007669"/>
    <property type="project" value="UniProtKB-KW"/>
</dbReference>
<dbReference type="InterPro" id="IPR006935">
    <property type="entry name" value="Helicase/UvrB_N"/>
</dbReference>
<dbReference type="InterPro" id="IPR027417">
    <property type="entry name" value="P-loop_NTPase"/>
</dbReference>
<evidence type="ECO:0000256" key="6">
    <source>
        <dbReference type="ARBA" id="ARBA00022840"/>
    </source>
</evidence>
<dbReference type="GO" id="GO:0009378">
    <property type="term" value="F:four-way junction helicase activity"/>
    <property type="evidence" value="ECO:0007669"/>
    <property type="project" value="TreeGrafter"/>
</dbReference>
<comment type="subcellular location">
    <subcellularLocation>
        <location evidence="1">Nucleus</location>
    </subcellularLocation>
</comment>
<dbReference type="SMART" id="SM00490">
    <property type="entry name" value="HELICc"/>
    <property type="match status" value="1"/>
</dbReference>
<feature type="region of interest" description="Disordered" evidence="9">
    <location>
        <begin position="1453"/>
        <end position="1491"/>
    </location>
</feature>
<sequence>MSKATSTFIEDEESWGELNIDDAALQSLLDNPLEESNTSRLRDGEQHEGFDNNMGESWIYPNNLPCRSYQMSIVQAVLYRNTLVVLPTGLGKTFIAAVVMYNIYRWYPRGKIIFMAPTRPLVNQQIEACQKIMPFPKKDTIELTGKLQRDKRAEMWKTKRVFFATPQVVQSDIFGGRPQAGESLDEFSFQDGQQVNKTDFPFDLVKLIVIDEAHKAKGKYAYTEVTQALARNNKYFRVLALSATPGRTLDDVAEVCRNLFISHIEVRWDTSLDVLPYIHKRSMDTVVVPMGDRIKKIREELLLIVDPYLRQLTEAEVLSGSLTNINRNFLLYEQKRFRDRSFHLGRHPQHSAITSNFAICISLYHALELLERHGLRVFLNNFEEDEEGKAKFVLQMDRRLSRLVEKLKKEMGPNPFEFSAAPMTNGKIAEIPKDLDFGHPKFEKTRECLLRHFENTEDSRAIVFCEYRESVMLIYRMLLQHVPLLKPRCFVGQGGTSGSLRALTQKQQIQIMNDFREGKSNILIATSIGEEGIDVGEVELIVCFDISTSNPTRFVQRIGRTGRKKNGHVIMMVTEGREQQLLREVLSNKDQINKKLLRSTVVQQSLYKHAPRLVPTEFKPKCIQTFVKPPSDDEEPSTSPKGKKSLNSKAKTPEKGNQDLRKFFQKKPKPMDKEDMEFFETDSNMTQAKPGLQTQQRIVNKLDKMKNLFKDLQSPSIATQTQKVEQKTPTKVNNSQGSIKEFFKNPTAKTKTNVSFSQSLNDSDLNVSTIDLCEEELMETTPTKMNSSQGSIKDFFKTPKGKVKTTELVKETLNESVDSFKSSNETTNISMVNNKNGKRKIDPERLQYLDEMLSTTWTTPEVLKRAEINDLTYHLKSKELSREMKKVFLIKSPAYIKENLEQMKVLKALYENDTTSFTEEEKTIREINNIILDLFGGLEKVQQFLDDLNSQKFKEKDFDFDGDSEEEDPEEMDKFQKQLDKIFEGLEDGQRHDNYDWIQQRLKETAYYKELNKNREPDNKVQESMVYDTLAEIEEGEESSLNNFEDYSITESKYCSQWQEFSKTDITFKSTPLQGSFTRPPKRGEALRKTSLLSKLEETQEEHEMQEEQGNVANTSANTKQIQIAMEKLAEKLKEHSLTEAQNSNKNPQQEFEKIFKTKVIDYEQRKQEMEIKENLLKEEQSEPLENLDELENMFATKRQDYEKRKMELINAEKEFEKTLKTNEISKQINKVKEENITAQDKEQNNEKPSSVTNENLNSTSQFDDFQLPDEQELIMAAAEAELKFTQTKQKEDNKKDCSSNLQDLNKTPDISNLTNDKTNSFNNTGKLTPPSLNSTPELDLSHTDIGKPTKPSLTSTLPTPPELSLQEQLDIDMDAFLDPFPEEQELIKTTQTSVRRESFKENIITSSIIRESPDLFAEEHLHNSPIKRPIAAKKPTLAAKLSSKLNLQKCQSSLNPSTSLNSPQKPLFSTQNAKQLLKSPTTRLTTDKQKYEKSPSIFDMYLKSTKGKGKLPKTLASNSLIASSSNVTNNVNKTLKDSPLPASQRDESIIVVRSRSGKASKRKIFDSDSEHEEENEVHGVNAIAEESDDGSDFEEIAATQGLDESSFIQHRKKRRRFNSFIEHEAGVSGSEQSEDEADHTIGCYIHDSVVVASDDEDPDQASTSHMQAMYLQSLKSPQQRRGAFKIPAPRVYNDRSRIFSQAVLPDDTYSQYLPDSFVVEEEDSFINDNADVTEVSMCPLEKAEKILKERRRAKKLGLLEEDCVQKKKTKNKKKIQIIDDSSDDDFE</sequence>
<evidence type="ECO:0008006" key="14">
    <source>
        <dbReference type="Google" id="ProtNLM"/>
    </source>
</evidence>
<comment type="similarity">
    <text evidence="2">Belongs to the DEAD box helicase family. DEAH subfamily. FANCM sub-subfamily.</text>
</comment>
<dbReference type="PANTHER" id="PTHR14025:SF20">
    <property type="entry name" value="FANCONI ANEMIA GROUP M PROTEIN"/>
    <property type="match status" value="1"/>
</dbReference>
<keyword evidence="7" id="KW-0539">Nucleus</keyword>
<evidence type="ECO:0000256" key="2">
    <source>
        <dbReference type="ARBA" id="ARBA00009889"/>
    </source>
</evidence>
<keyword evidence="8" id="KW-0175">Coiled coil</keyword>
<evidence type="ECO:0000256" key="7">
    <source>
        <dbReference type="ARBA" id="ARBA00023242"/>
    </source>
</evidence>
<keyword evidence="5" id="KW-0347">Helicase</keyword>
<feature type="compositionally biased region" description="Basic and acidic residues" evidence="9">
    <location>
        <begin position="651"/>
        <end position="662"/>
    </location>
</feature>
<feature type="coiled-coil region" evidence="8">
    <location>
        <begin position="1160"/>
        <end position="1219"/>
    </location>
</feature>
<evidence type="ECO:0000259" key="11">
    <source>
        <dbReference type="PROSITE" id="PS51194"/>
    </source>
</evidence>
<dbReference type="Gene3D" id="3.40.50.300">
    <property type="entry name" value="P-loop containing nucleotide triphosphate hydrolases"/>
    <property type="match status" value="2"/>
</dbReference>
<evidence type="ECO:0000259" key="10">
    <source>
        <dbReference type="PROSITE" id="PS51192"/>
    </source>
</evidence>
<reference evidence="12 13" key="1">
    <citation type="journal article" date="2015" name="Nat. Commun.">
        <title>Lucilia cuprina genome unlocks parasitic fly biology to underpin future interventions.</title>
        <authorList>
            <person name="Anstead C.A."/>
            <person name="Korhonen P.K."/>
            <person name="Young N.D."/>
            <person name="Hall R.S."/>
            <person name="Jex A.R."/>
            <person name="Murali S.C."/>
            <person name="Hughes D.S."/>
            <person name="Lee S.F."/>
            <person name="Perry T."/>
            <person name="Stroehlein A.J."/>
            <person name="Ansell B.R."/>
            <person name="Breugelmans B."/>
            <person name="Hofmann A."/>
            <person name="Qu J."/>
            <person name="Dugan S."/>
            <person name="Lee S.L."/>
            <person name="Chao H."/>
            <person name="Dinh H."/>
            <person name="Han Y."/>
            <person name="Doddapaneni H.V."/>
            <person name="Worley K.C."/>
            <person name="Muzny D.M."/>
            <person name="Ioannidis P."/>
            <person name="Waterhouse R.M."/>
            <person name="Zdobnov E.M."/>
            <person name="James P.J."/>
            <person name="Bagnall N.H."/>
            <person name="Kotze A.C."/>
            <person name="Gibbs R.A."/>
            <person name="Richards S."/>
            <person name="Batterham P."/>
            <person name="Gasser R.B."/>
        </authorList>
    </citation>
    <scope>NUCLEOTIDE SEQUENCE [LARGE SCALE GENOMIC DNA]</scope>
    <source>
        <strain evidence="12 13">LS</strain>
        <tissue evidence="12">Full body</tissue>
    </source>
</reference>
<dbReference type="InterPro" id="IPR044749">
    <property type="entry name" value="FANCM_DEXDc"/>
</dbReference>
<evidence type="ECO:0000313" key="13">
    <source>
        <dbReference type="Proteomes" id="UP000037069"/>
    </source>
</evidence>
<feature type="region of interest" description="Disordered" evidence="9">
    <location>
        <begin position="1232"/>
        <end position="1263"/>
    </location>
</feature>
<dbReference type="PROSITE" id="PS51192">
    <property type="entry name" value="HELICASE_ATP_BIND_1"/>
    <property type="match status" value="1"/>
</dbReference>
<dbReference type="SMART" id="SM00487">
    <property type="entry name" value="DEXDc"/>
    <property type="match status" value="1"/>
</dbReference>
<feature type="compositionally biased region" description="Low complexity" evidence="9">
    <location>
        <begin position="1453"/>
        <end position="1465"/>
    </location>
</feature>
<dbReference type="Proteomes" id="UP000037069">
    <property type="component" value="Unassembled WGS sequence"/>
</dbReference>
<dbReference type="InterPro" id="IPR039686">
    <property type="entry name" value="FANCM/Mph1-like_ID"/>
</dbReference>
<accession>A0A0L0C3W3</accession>
<dbReference type="GO" id="GO:0000400">
    <property type="term" value="F:four-way junction DNA binding"/>
    <property type="evidence" value="ECO:0007669"/>
    <property type="project" value="TreeGrafter"/>
</dbReference>
<dbReference type="CDD" id="cd18033">
    <property type="entry name" value="DEXDc_FANCM"/>
    <property type="match status" value="1"/>
</dbReference>
<dbReference type="Pfam" id="PF00271">
    <property type="entry name" value="Helicase_C"/>
    <property type="match status" value="1"/>
</dbReference>
<dbReference type="EMBL" id="JRES01001007">
    <property type="protein sequence ID" value="KNC26184.1"/>
    <property type="molecule type" value="Genomic_DNA"/>
</dbReference>
<feature type="region of interest" description="Disordered" evidence="9">
    <location>
        <begin position="626"/>
        <end position="672"/>
    </location>
</feature>
<evidence type="ECO:0000313" key="12">
    <source>
        <dbReference type="EMBL" id="KNC26184.1"/>
    </source>
</evidence>
<dbReference type="Pfam" id="PF04851">
    <property type="entry name" value="ResIII"/>
    <property type="match status" value="1"/>
</dbReference>
<feature type="region of interest" description="Disordered" evidence="9">
    <location>
        <begin position="1286"/>
        <end position="1362"/>
    </location>
</feature>